<dbReference type="PROSITE" id="PS51273">
    <property type="entry name" value="GATASE_TYPE_1"/>
    <property type="match status" value="1"/>
</dbReference>
<dbReference type="UniPathway" id="UPA00031">
    <property type="reaction ID" value="UER00010"/>
</dbReference>
<evidence type="ECO:0000256" key="10">
    <source>
        <dbReference type="ARBA" id="ARBA00047838"/>
    </source>
</evidence>
<dbReference type="NCBIfam" id="TIGR01855">
    <property type="entry name" value="IMP_synth_hisH"/>
    <property type="match status" value="1"/>
</dbReference>
<dbReference type="GO" id="GO:0000105">
    <property type="term" value="P:L-histidine biosynthetic process"/>
    <property type="evidence" value="ECO:0007669"/>
    <property type="project" value="UniProtKB-UniPathway"/>
</dbReference>
<dbReference type="GO" id="GO:0004359">
    <property type="term" value="F:glutaminase activity"/>
    <property type="evidence" value="ECO:0007669"/>
    <property type="project" value="UniProtKB-EC"/>
</dbReference>
<keyword evidence="6" id="KW-0378">Hydrolase</keyword>
<comment type="pathway">
    <text evidence="2">Amino-acid biosynthesis; L-histidine biosynthesis; L-histidine from 5-phospho-alpha-D-ribose 1-diphosphate: step 5/9.</text>
</comment>
<accession>A0A3B1DFJ9</accession>
<dbReference type="InterPro" id="IPR029062">
    <property type="entry name" value="Class_I_gatase-like"/>
</dbReference>
<dbReference type="InterPro" id="IPR017926">
    <property type="entry name" value="GATASE"/>
</dbReference>
<evidence type="ECO:0000256" key="8">
    <source>
        <dbReference type="ARBA" id="ARBA00023102"/>
    </source>
</evidence>
<evidence type="ECO:0000256" key="6">
    <source>
        <dbReference type="ARBA" id="ARBA00022801"/>
    </source>
</evidence>
<keyword evidence="4" id="KW-0963">Cytoplasm</keyword>
<keyword evidence="13" id="KW-0328">Glycosyltransferase</keyword>
<dbReference type="SUPFAM" id="SSF52317">
    <property type="entry name" value="Class I glutamine amidotransferase-like"/>
    <property type="match status" value="1"/>
</dbReference>
<evidence type="ECO:0000256" key="4">
    <source>
        <dbReference type="ARBA" id="ARBA00022490"/>
    </source>
</evidence>
<dbReference type="GO" id="GO:0005737">
    <property type="term" value="C:cytoplasm"/>
    <property type="evidence" value="ECO:0007669"/>
    <property type="project" value="UniProtKB-SubCell"/>
</dbReference>
<evidence type="ECO:0000256" key="7">
    <source>
        <dbReference type="ARBA" id="ARBA00022962"/>
    </source>
</evidence>
<keyword evidence="5" id="KW-0028">Amino-acid biosynthesis</keyword>
<sequence length="201" mass="21954">MIAIIDYGAGNLRSVQKALEKVGAQTQITQNPIDVQNASKVVLPGVGAMQPAMDKLKALGLMDVLYETVKTDKPFLGICVGFQLLFEKSSEGRGESSEGLGILKGSVERFTSLKVPHMGWNQLNIIQQDCPLFLGINSLAEVYFCHSYYALPVDARVTATATDYGKIFASSVARNNLFGVQFHPEKSQKVGLKILENFVKL</sequence>
<gene>
    <name evidence="13" type="ORF">MNBD_UNCLBAC01-1568</name>
</gene>
<dbReference type="EMBL" id="UOGJ01000005">
    <property type="protein sequence ID" value="VAX34804.1"/>
    <property type="molecule type" value="Genomic_DNA"/>
</dbReference>
<keyword evidence="8" id="KW-0368">Histidine biosynthesis</keyword>
<dbReference type="GO" id="GO:0000107">
    <property type="term" value="F:imidazoleglycerol-phosphate synthase activity"/>
    <property type="evidence" value="ECO:0007669"/>
    <property type="project" value="RHEA"/>
</dbReference>
<evidence type="ECO:0000256" key="5">
    <source>
        <dbReference type="ARBA" id="ARBA00022605"/>
    </source>
</evidence>
<proteinExistence type="inferred from homology"/>
<evidence type="ECO:0000256" key="1">
    <source>
        <dbReference type="ARBA" id="ARBA00004496"/>
    </source>
</evidence>
<dbReference type="Gene3D" id="3.40.50.880">
    <property type="match status" value="1"/>
</dbReference>
<keyword evidence="7" id="KW-0315">Glutamine amidotransferase</keyword>
<dbReference type="InterPro" id="IPR010139">
    <property type="entry name" value="Imidazole-glycPsynth_HisH"/>
</dbReference>
<name>A0A3B1DFJ9_9ZZZZ</name>
<feature type="domain" description="Glutamine amidotransferase" evidence="12">
    <location>
        <begin position="4"/>
        <end position="199"/>
    </location>
</feature>
<evidence type="ECO:0000256" key="3">
    <source>
        <dbReference type="ARBA" id="ARBA00011152"/>
    </source>
</evidence>
<dbReference type="PIRSF" id="PIRSF000495">
    <property type="entry name" value="Amidotransf_hisH"/>
    <property type="match status" value="1"/>
</dbReference>
<dbReference type="CDD" id="cd01748">
    <property type="entry name" value="GATase1_IGP_Synthase"/>
    <property type="match status" value="1"/>
</dbReference>
<dbReference type="PANTHER" id="PTHR42701:SF1">
    <property type="entry name" value="IMIDAZOLE GLYCEROL PHOSPHATE SYNTHASE SUBUNIT HISH"/>
    <property type="match status" value="1"/>
</dbReference>
<protein>
    <submittedName>
        <fullName evidence="13">Imidazole glycerol phosphate synthase amidotransferase subunit</fullName>
        <ecNumber evidence="13">2.4.2.-</ecNumber>
    </submittedName>
</protein>
<comment type="subunit">
    <text evidence="3">Heterodimer of HisH and HisF.</text>
</comment>
<keyword evidence="9" id="KW-0456">Lyase</keyword>
<dbReference type="AlphaFoldDB" id="A0A3B1DFJ9"/>
<evidence type="ECO:0000256" key="9">
    <source>
        <dbReference type="ARBA" id="ARBA00023239"/>
    </source>
</evidence>
<comment type="subcellular location">
    <subcellularLocation>
        <location evidence="1">Cytoplasm</location>
    </subcellularLocation>
</comment>
<comment type="catalytic activity">
    <reaction evidence="11">
        <text>L-glutamine + H2O = L-glutamate + NH4(+)</text>
        <dbReference type="Rhea" id="RHEA:15889"/>
        <dbReference type="ChEBI" id="CHEBI:15377"/>
        <dbReference type="ChEBI" id="CHEBI:28938"/>
        <dbReference type="ChEBI" id="CHEBI:29985"/>
        <dbReference type="ChEBI" id="CHEBI:58359"/>
        <dbReference type="EC" id="3.5.1.2"/>
    </reaction>
</comment>
<keyword evidence="13" id="KW-0808">Transferase</keyword>
<comment type="catalytic activity">
    <reaction evidence="10">
        <text>5-[(5-phospho-1-deoxy-D-ribulos-1-ylimino)methylamino]-1-(5-phospho-beta-D-ribosyl)imidazole-4-carboxamide + L-glutamine = D-erythro-1-(imidazol-4-yl)glycerol 3-phosphate + 5-amino-1-(5-phospho-beta-D-ribosyl)imidazole-4-carboxamide + L-glutamate + H(+)</text>
        <dbReference type="Rhea" id="RHEA:24793"/>
        <dbReference type="ChEBI" id="CHEBI:15378"/>
        <dbReference type="ChEBI" id="CHEBI:29985"/>
        <dbReference type="ChEBI" id="CHEBI:58278"/>
        <dbReference type="ChEBI" id="CHEBI:58359"/>
        <dbReference type="ChEBI" id="CHEBI:58475"/>
        <dbReference type="ChEBI" id="CHEBI:58525"/>
        <dbReference type="EC" id="4.3.2.10"/>
    </reaction>
</comment>
<dbReference type="FunFam" id="3.40.50.880:FF:000009">
    <property type="entry name" value="Imidazole glycerol phosphate synthase subunit HisH"/>
    <property type="match status" value="1"/>
</dbReference>
<dbReference type="Pfam" id="PF00117">
    <property type="entry name" value="GATase"/>
    <property type="match status" value="1"/>
</dbReference>
<dbReference type="HAMAP" id="MF_00278">
    <property type="entry name" value="HisH"/>
    <property type="match status" value="1"/>
</dbReference>
<evidence type="ECO:0000256" key="11">
    <source>
        <dbReference type="ARBA" id="ARBA00049534"/>
    </source>
</evidence>
<evidence type="ECO:0000259" key="12">
    <source>
        <dbReference type="Pfam" id="PF00117"/>
    </source>
</evidence>
<reference evidence="13" key="1">
    <citation type="submission" date="2018-06" db="EMBL/GenBank/DDBJ databases">
        <authorList>
            <person name="Zhirakovskaya E."/>
        </authorList>
    </citation>
    <scope>NUCLEOTIDE SEQUENCE</scope>
</reference>
<organism evidence="13">
    <name type="scientific">hydrothermal vent metagenome</name>
    <dbReference type="NCBI Taxonomy" id="652676"/>
    <lineage>
        <taxon>unclassified sequences</taxon>
        <taxon>metagenomes</taxon>
        <taxon>ecological metagenomes</taxon>
    </lineage>
</organism>
<dbReference type="EC" id="2.4.2.-" evidence="13"/>
<dbReference type="GO" id="GO:0016829">
    <property type="term" value="F:lyase activity"/>
    <property type="evidence" value="ECO:0007669"/>
    <property type="project" value="UniProtKB-KW"/>
</dbReference>
<dbReference type="PANTHER" id="PTHR42701">
    <property type="entry name" value="IMIDAZOLE GLYCEROL PHOSPHATE SYNTHASE SUBUNIT HISH"/>
    <property type="match status" value="1"/>
</dbReference>
<evidence type="ECO:0000256" key="2">
    <source>
        <dbReference type="ARBA" id="ARBA00005091"/>
    </source>
</evidence>
<evidence type="ECO:0000313" key="13">
    <source>
        <dbReference type="EMBL" id="VAX34804.1"/>
    </source>
</evidence>